<dbReference type="InterPro" id="IPR001138">
    <property type="entry name" value="Zn2Cys6_DnaBD"/>
</dbReference>
<protein>
    <recommendedName>
        <fullName evidence="4">Zn(2)-C6 fungal-type domain-containing protein</fullName>
    </recommendedName>
</protein>
<dbReference type="PROSITE" id="PS50048">
    <property type="entry name" value="ZN2_CY6_FUNGAL_2"/>
    <property type="match status" value="1"/>
</dbReference>
<dbReference type="EMBL" id="CAJMWX010000862">
    <property type="protein sequence ID" value="CAE6436392.1"/>
    <property type="molecule type" value="Genomic_DNA"/>
</dbReference>
<keyword evidence="2" id="KW-0539">Nucleus</keyword>
<dbReference type="GO" id="GO:0000981">
    <property type="term" value="F:DNA-binding transcription factor activity, RNA polymerase II-specific"/>
    <property type="evidence" value="ECO:0007669"/>
    <property type="project" value="InterPro"/>
</dbReference>
<organism evidence="5 6">
    <name type="scientific">Rhizoctonia solani</name>
    <dbReference type="NCBI Taxonomy" id="456999"/>
    <lineage>
        <taxon>Eukaryota</taxon>
        <taxon>Fungi</taxon>
        <taxon>Dikarya</taxon>
        <taxon>Basidiomycota</taxon>
        <taxon>Agaricomycotina</taxon>
        <taxon>Agaricomycetes</taxon>
        <taxon>Cantharellales</taxon>
        <taxon>Ceratobasidiaceae</taxon>
        <taxon>Rhizoctonia</taxon>
    </lineage>
</organism>
<dbReference type="InterPro" id="IPR036864">
    <property type="entry name" value="Zn2-C6_fun-type_DNA-bd_sf"/>
</dbReference>
<dbReference type="AlphaFoldDB" id="A0A8H2XWC0"/>
<dbReference type="Proteomes" id="UP000663888">
    <property type="component" value="Unassembled WGS sequence"/>
</dbReference>
<evidence type="ECO:0000256" key="3">
    <source>
        <dbReference type="SAM" id="MobiDB-lite"/>
    </source>
</evidence>
<dbReference type="PROSITE" id="PS00463">
    <property type="entry name" value="ZN2_CY6_FUNGAL_1"/>
    <property type="match status" value="1"/>
</dbReference>
<dbReference type="InterPro" id="IPR021858">
    <property type="entry name" value="Fun_TF"/>
</dbReference>
<dbReference type="Pfam" id="PF00172">
    <property type="entry name" value="Zn_clus"/>
    <property type="match status" value="1"/>
</dbReference>
<evidence type="ECO:0000259" key="4">
    <source>
        <dbReference type="PROSITE" id="PS50048"/>
    </source>
</evidence>
<sequence>MSQSSRPPGPTGTSCLTCKQRHKKCDLRRPTCERCETGGFECLGYSHIQCAPLAAHIARPMRRLLPKPVEAKGPRFHSESDGRGSCSTLPNDSLPPIASPKNAAFTTISPISNGSGMNVSGKSTISENLTSISRRIMDLYVRLPYSNPDPLKDLLDGQCFVDIFIARMERVMTHWYFQPTNFQKEHFRQGSIRRLGNSKFNLWVSLVGMRIIESVLEGDTPQNRIHTNWVENVESSLKQELALDLAPREMRDRRTGWIHIALMRFRLIPSCNIYQLLRNITPVFLQVTYSIPMLWSGNRDPTRIPLLNILASEFHELAYFAIIDCMYAMASGLPQHVDYDTTFHRRCGIFASHQWVHSSPIEFQLVLADINACRDKSLTRVRKWGDIECWLLNWESRPGEYTFTESWMMVAWYAVQESWRLALLVYLYLAVCDASSDDPRIQSCVKQILQVVGTVKKRASSDVNASFFFQYLMVGICARSEIQRKLVRDKLGSEKETKLWLMRAIDFAPVLDHLWHNAAADGRPVKWGDYIRSREAVLPIVL</sequence>
<dbReference type="GO" id="GO:0005634">
    <property type="term" value="C:nucleus"/>
    <property type="evidence" value="ECO:0007669"/>
    <property type="project" value="UniProtKB-SubCell"/>
</dbReference>
<dbReference type="Pfam" id="PF11951">
    <property type="entry name" value="Fungal_trans_2"/>
    <property type="match status" value="1"/>
</dbReference>
<comment type="subcellular location">
    <subcellularLocation>
        <location evidence="1">Nucleus</location>
    </subcellularLocation>
</comment>
<feature type="region of interest" description="Disordered" evidence="3">
    <location>
        <begin position="71"/>
        <end position="93"/>
    </location>
</feature>
<feature type="domain" description="Zn(2)-C6 fungal-type" evidence="4">
    <location>
        <begin position="14"/>
        <end position="42"/>
    </location>
</feature>
<evidence type="ECO:0000256" key="2">
    <source>
        <dbReference type="ARBA" id="ARBA00023242"/>
    </source>
</evidence>
<dbReference type="CDD" id="cd00067">
    <property type="entry name" value="GAL4"/>
    <property type="match status" value="1"/>
</dbReference>
<dbReference type="PANTHER" id="PTHR37534:SF46">
    <property type="entry name" value="ZN(II)2CYS6 TRANSCRIPTION FACTOR (EUROFUNG)"/>
    <property type="match status" value="1"/>
</dbReference>
<feature type="compositionally biased region" description="Basic and acidic residues" evidence="3">
    <location>
        <begin position="71"/>
        <end position="82"/>
    </location>
</feature>
<gene>
    <name evidence="5" type="ORF">RDB_LOCUS43054</name>
</gene>
<reference evidence="5" key="1">
    <citation type="submission" date="2021-01" db="EMBL/GenBank/DDBJ databases">
        <authorList>
            <person name="Kaushik A."/>
        </authorList>
    </citation>
    <scope>NUCLEOTIDE SEQUENCE</scope>
    <source>
        <strain evidence="5">AG4-R118</strain>
    </source>
</reference>
<proteinExistence type="predicted"/>
<evidence type="ECO:0000313" key="6">
    <source>
        <dbReference type="Proteomes" id="UP000663888"/>
    </source>
</evidence>
<dbReference type="GO" id="GO:0008270">
    <property type="term" value="F:zinc ion binding"/>
    <property type="evidence" value="ECO:0007669"/>
    <property type="project" value="InterPro"/>
</dbReference>
<name>A0A8H2XWC0_9AGAM</name>
<dbReference type="Gene3D" id="4.10.240.10">
    <property type="entry name" value="Zn(2)-C6 fungal-type DNA-binding domain"/>
    <property type="match status" value="1"/>
</dbReference>
<dbReference type="SMART" id="SM00066">
    <property type="entry name" value="GAL4"/>
    <property type="match status" value="1"/>
</dbReference>
<accession>A0A8H2XWC0</accession>
<evidence type="ECO:0000256" key="1">
    <source>
        <dbReference type="ARBA" id="ARBA00004123"/>
    </source>
</evidence>
<evidence type="ECO:0000313" key="5">
    <source>
        <dbReference type="EMBL" id="CAE6436392.1"/>
    </source>
</evidence>
<dbReference type="PANTHER" id="PTHR37534">
    <property type="entry name" value="TRANSCRIPTIONAL ACTIVATOR PROTEIN UGA3"/>
    <property type="match status" value="1"/>
</dbReference>
<dbReference type="SUPFAM" id="SSF57701">
    <property type="entry name" value="Zn2/Cys6 DNA-binding domain"/>
    <property type="match status" value="1"/>
</dbReference>
<comment type="caution">
    <text evidence="5">The sequence shown here is derived from an EMBL/GenBank/DDBJ whole genome shotgun (WGS) entry which is preliminary data.</text>
</comment>